<feature type="domain" description="Beta-lactamase class A catalytic" evidence="1">
    <location>
        <begin position="37"/>
        <end position="247"/>
    </location>
</feature>
<dbReference type="PANTHER" id="PTHR35333">
    <property type="entry name" value="BETA-LACTAMASE"/>
    <property type="match status" value="1"/>
</dbReference>
<evidence type="ECO:0000313" key="3">
    <source>
        <dbReference type="Proteomes" id="UP001500729"/>
    </source>
</evidence>
<dbReference type="Proteomes" id="UP001500729">
    <property type="component" value="Unassembled WGS sequence"/>
</dbReference>
<sequence length="272" mass="29422">MGDHGRLAPLEEESVGFADRLREALEPGWADFPGRVGFAAWDLDEREPVLFGARRVVHPASTIKVLVMLTALREVQRGGLALDTEVRFPDERVGGAGVLKDLPGLRCLELADAITLMISISDNTATNAVIEAVGFEAVGELAAELGCEGTQVQRLLMRVQDPGRNTTCALDQARILDSLARGTVLPPRLTQHALWVLSRQQVRDRLPALLPEGARCWNKTGEIDGSRHDVALIGDHERPRAVVAVLVDELADHRAGAARIAGLGLSVYEALD</sequence>
<keyword evidence="2" id="KW-0378">Hydrolase</keyword>
<dbReference type="GO" id="GO:0016787">
    <property type="term" value="F:hydrolase activity"/>
    <property type="evidence" value="ECO:0007669"/>
    <property type="project" value="UniProtKB-KW"/>
</dbReference>
<gene>
    <name evidence="2" type="ORF">GCM10009533_13950</name>
</gene>
<evidence type="ECO:0000313" key="2">
    <source>
        <dbReference type="EMBL" id="GAA0516117.1"/>
    </source>
</evidence>
<dbReference type="SUPFAM" id="SSF56601">
    <property type="entry name" value="beta-lactamase/transpeptidase-like"/>
    <property type="match status" value="1"/>
</dbReference>
<comment type="caution">
    <text evidence="2">The sequence shown here is derived from an EMBL/GenBank/DDBJ whole genome shotgun (WGS) entry which is preliminary data.</text>
</comment>
<dbReference type="RefSeq" id="WP_009947876.1">
    <property type="nucleotide sequence ID" value="NZ_JABNNH010000001.1"/>
</dbReference>
<accession>A0ABP3MA08</accession>
<name>A0ABP3MA08_SACER</name>
<protein>
    <submittedName>
        <fullName evidence="2">Serine hydrolase</fullName>
    </submittedName>
</protein>
<dbReference type="EMBL" id="BAAAGS010000006">
    <property type="protein sequence ID" value="GAA0516117.1"/>
    <property type="molecule type" value="Genomic_DNA"/>
</dbReference>
<reference evidence="3" key="1">
    <citation type="journal article" date="2019" name="Int. J. Syst. Evol. Microbiol.">
        <title>The Global Catalogue of Microorganisms (GCM) 10K type strain sequencing project: providing services to taxonomists for standard genome sequencing and annotation.</title>
        <authorList>
            <consortium name="The Broad Institute Genomics Platform"/>
            <consortium name="The Broad Institute Genome Sequencing Center for Infectious Disease"/>
            <person name="Wu L."/>
            <person name="Ma J."/>
        </authorList>
    </citation>
    <scope>NUCLEOTIDE SEQUENCE [LARGE SCALE GENOMIC DNA]</scope>
    <source>
        <strain evidence="3">JCM 10303</strain>
    </source>
</reference>
<dbReference type="InterPro" id="IPR012338">
    <property type="entry name" value="Beta-lactam/transpept-like"/>
</dbReference>
<proteinExistence type="predicted"/>
<dbReference type="InterPro" id="IPR045155">
    <property type="entry name" value="Beta-lactam_cat"/>
</dbReference>
<dbReference type="Gene3D" id="3.40.710.10">
    <property type="entry name" value="DD-peptidase/beta-lactamase superfamily"/>
    <property type="match status" value="1"/>
</dbReference>
<evidence type="ECO:0000259" key="1">
    <source>
        <dbReference type="Pfam" id="PF13354"/>
    </source>
</evidence>
<organism evidence="2 3">
    <name type="scientific">Saccharopolyspora erythraea</name>
    <name type="common">Streptomyces erythraeus</name>
    <dbReference type="NCBI Taxonomy" id="1836"/>
    <lineage>
        <taxon>Bacteria</taxon>
        <taxon>Bacillati</taxon>
        <taxon>Actinomycetota</taxon>
        <taxon>Actinomycetes</taxon>
        <taxon>Pseudonocardiales</taxon>
        <taxon>Pseudonocardiaceae</taxon>
        <taxon>Saccharopolyspora</taxon>
    </lineage>
</organism>
<dbReference type="Pfam" id="PF13354">
    <property type="entry name" value="Beta-lactamase2"/>
    <property type="match status" value="1"/>
</dbReference>
<keyword evidence="3" id="KW-1185">Reference proteome</keyword>
<dbReference type="PANTHER" id="PTHR35333:SF4">
    <property type="entry name" value="SLR0121 PROTEIN"/>
    <property type="match status" value="1"/>
</dbReference>
<dbReference type="InterPro" id="IPR000871">
    <property type="entry name" value="Beta-lactam_class-A"/>
</dbReference>